<dbReference type="Gene3D" id="3.40.250.10">
    <property type="entry name" value="Rhodanese-like domain"/>
    <property type="match status" value="1"/>
</dbReference>
<reference evidence="2 3" key="1">
    <citation type="submission" date="2019-01" db="EMBL/GenBank/DDBJ databases">
        <authorList>
            <person name="Chen W.-M."/>
        </authorList>
    </citation>
    <scope>NUCLEOTIDE SEQUENCE [LARGE SCALE GENOMIC DNA]</scope>
    <source>
        <strain evidence="2 3">CCP-7</strain>
    </source>
</reference>
<proteinExistence type="predicted"/>
<dbReference type="InterPro" id="IPR001763">
    <property type="entry name" value="Rhodanese-like_dom"/>
</dbReference>
<keyword evidence="3" id="KW-1185">Reference proteome</keyword>
<dbReference type="AlphaFoldDB" id="A0A437M5M2"/>
<evidence type="ECO:0000259" key="1">
    <source>
        <dbReference type="PROSITE" id="PS50206"/>
    </source>
</evidence>
<dbReference type="EMBL" id="SACN01000001">
    <property type="protein sequence ID" value="RVT93031.1"/>
    <property type="molecule type" value="Genomic_DNA"/>
</dbReference>
<dbReference type="InterPro" id="IPR022376">
    <property type="entry name" value="PQQ_CXXCW"/>
</dbReference>
<gene>
    <name evidence="2" type="ORF">EOD43_03790</name>
</gene>
<dbReference type="Proteomes" id="UP000282971">
    <property type="component" value="Unassembled WGS sequence"/>
</dbReference>
<feature type="domain" description="Rhodanese" evidence="1">
    <location>
        <begin position="116"/>
        <end position="173"/>
    </location>
</feature>
<comment type="caution">
    <text evidence="2">The sequence shown here is derived from an EMBL/GenBank/DDBJ whole genome shotgun (WGS) entry which is preliminary data.</text>
</comment>
<dbReference type="OrthoDB" id="176845at2"/>
<name>A0A437M5M2_9SPHN</name>
<dbReference type="PROSITE" id="PS50206">
    <property type="entry name" value="RHODANESE_3"/>
    <property type="match status" value="1"/>
</dbReference>
<organism evidence="2 3">
    <name type="scientific">Sphingomonas crocodyli</name>
    <dbReference type="NCBI Taxonomy" id="1979270"/>
    <lineage>
        <taxon>Bacteria</taxon>
        <taxon>Pseudomonadati</taxon>
        <taxon>Pseudomonadota</taxon>
        <taxon>Alphaproteobacteria</taxon>
        <taxon>Sphingomonadales</taxon>
        <taxon>Sphingomonadaceae</taxon>
        <taxon>Sphingomonas</taxon>
    </lineage>
</organism>
<dbReference type="NCBIfam" id="TIGR03865">
    <property type="entry name" value="PQQ_CXXCW"/>
    <property type="match status" value="1"/>
</dbReference>
<dbReference type="SUPFAM" id="SSF52821">
    <property type="entry name" value="Rhodanese/Cell cycle control phosphatase"/>
    <property type="match status" value="1"/>
</dbReference>
<evidence type="ECO:0000313" key="2">
    <source>
        <dbReference type="EMBL" id="RVT93031.1"/>
    </source>
</evidence>
<dbReference type="InterPro" id="IPR036873">
    <property type="entry name" value="Rhodanese-like_dom_sf"/>
</dbReference>
<sequence length="180" mass="19788">MAIFAMAAALAMAIGQPAVDPNFDPVTGYRIAQYRGVVADAPAGVDRITAAQVVALVRDHAILIDVTPAEGGIRDPQSGRWRLAMPHHTIRGAYWFPEAGRGALAPDIERWFVGGVDRLGGRRRDKTLIVFCLADCWMSWNAARRLKQAGFGDVRWFADGLDGWRDAGQATKRVEPYRGR</sequence>
<accession>A0A437M5M2</accession>
<evidence type="ECO:0000313" key="3">
    <source>
        <dbReference type="Proteomes" id="UP000282971"/>
    </source>
</evidence>
<protein>
    <submittedName>
        <fullName evidence="2">Rhodanese</fullName>
    </submittedName>
</protein>
<dbReference type="CDD" id="cd00158">
    <property type="entry name" value="RHOD"/>
    <property type="match status" value="1"/>
</dbReference>